<name>A0ABP1QZM8_9HEXA</name>
<dbReference type="Proteomes" id="UP001642540">
    <property type="component" value="Unassembled WGS sequence"/>
</dbReference>
<keyword evidence="2" id="KW-1185">Reference proteome</keyword>
<comment type="caution">
    <text evidence="1">The sequence shown here is derived from an EMBL/GenBank/DDBJ whole genome shotgun (WGS) entry which is preliminary data.</text>
</comment>
<accession>A0ABP1QZM8</accession>
<gene>
    <name evidence="1" type="ORF">ODALV1_LOCUS17152</name>
</gene>
<proteinExistence type="predicted"/>
<reference evidence="1 2" key="1">
    <citation type="submission" date="2024-08" db="EMBL/GenBank/DDBJ databases">
        <authorList>
            <person name="Cucini C."/>
            <person name="Frati F."/>
        </authorList>
    </citation>
    <scope>NUCLEOTIDE SEQUENCE [LARGE SCALE GENOMIC DNA]</scope>
</reference>
<sequence length="74" mass="8471">MEIGSDESNHGIGEHEIFNTVLMKLCTYLLYNFNLNMMPFSIVRSRRNSLDGIMQTLINGAKDFFENLVKKAAQ</sequence>
<organism evidence="1 2">
    <name type="scientific">Orchesella dallaii</name>
    <dbReference type="NCBI Taxonomy" id="48710"/>
    <lineage>
        <taxon>Eukaryota</taxon>
        <taxon>Metazoa</taxon>
        <taxon>Ecdysozoa</taxon>
        <taxon>Arthropoda</taxon>
        <taxon>Hexapoda</taxon>
        <taxon>Collembola</taxon>
        <taxon>Entomobryomorpha</taxon>
        <taxon>Entomobryoidea</taxon>
        <taxon>Orchesellidae</taxon>
        <taxon>Orchesellinae</taxon>
        <taxon>Orchesella</taxon>
    </lineage>
</organism>
<protein>
    <submittedName>
        <fullName evidence="1">Uncharacterized protein</fullName>
    </submittedName>
</protein>
<evidence type="ECO:0000313" key="2">
    <source>
        <dbReference type="Proteomes" id="UP001642540"/>
    </source>
</evidence>
<dbReference type="EMBL" id="CAXLJM020000051">
    <property type="protein sequence ID" value="CAL8116092.1"/>
    <property type="molecule type" value="Genomic_DNA"/>
</dbReference>
<evidence type="ECO:0000313" key="1">
    <source>
        <dbReference type="EMBL" id="CAL8116092.1"/>
    </source>
</evidence>